<evidence type="ECO:0000313" key="5">
    <source>
        <dbReference type="EMBL" id="MFD2591389.1"/>
    </source>
</evidence>
<keyword evidence="2" id="KW-0472">Membrane</keyword>
<keyword evidence="3" id="KW-0732">Signal</keyword>
<name>A0ABW5N936_9FLAO</name>
<dbReference type="InterPro" id="IPR050491">
    <property type="entry name" value="AmpC-like"/>
</dbReference>
<evidence type="ECO:0000256" key="1">
    <source>
        <dbReference type="ARBA" id="ARBA00004370"/>
    </source>
</evidence>
<comment type="subcellular location">
    <subcellularLocation>
        <location evidence="1">Membrane</location>
    </subcellularLocation>
</comment>
<accession>A0ABW5N936</accession>
<feature type="domain" description="Beta-lactamase-related" evidence="4">
    <location>
        <begin position="36"/>
        <end position="377"/>
    </location>
</feature>
<evidence type="ECO:0000313" key="6">
    <source>
        <dbReference type="Proteomes" id="UP001597459"/>
    </source>
</evidence>
<proteinExistence type="predicted"/>
<keyword evidence="6" id="KW-1185">Reference proteome</keyword>
<gene>
    <name evidence="5" type="ORF">ACFSTE_11185</name>
</gene>
<protein>
    <submittedName>
        <fullName evidence="5">Serine hydrolase domain-containing protein</fullName>
        <ecNumber evidence="5">3.-.-.-</ecNumber>
    </submittedName>
</protein>
<dbReference type="GO" id="GO:0016787">
    <property type="term" value="F:hydrolase activity"/>
    <property type="evidence" value="ECO:0007669"/>
    <property type="project" value="UniProtKB-KW"/>
</dbReference>
<dbReference type="InterPro" id="IPR001466">
    <property type="entry name" value="Beta-lactam-related"/>
</dbReference>
<dbReference type="PANTHER" id="PTHR46825">
    <property type="entry name" value="D-ALANYL-D-ALANINE-CARBOXYPEPTIDASE/ENDOPEPTIDASE AMPH"/>
    <property type="match status" value="1"/>
</dbReference>
<dbReference type="SUPFAM" id="SSF56601">
    <property type="entry name" value="beta-lactamase/transpeptidase-like"/>
    <property type="match status" value="1"/>
</dbReference>
<dbReference type="Proteomes" id="UP001597459">
    <property type="component" value="Unassembled WGS sequence"/>
</dbReference>
<dbReference type="Pfam" id="PF00144">
    <property type="entry name" value="Beta-lactamase"/>
    <property type="match status" value="1"/>
</dbReference>
<dbReference type="PANTHER" id="PTHR46825:SF11">
    <property type="entry name" value="PENICILLIN-BINDING PROTEIN 4"/>
    <property type="match status" value="1"/>
</dbReference>
<reference evidence="6" key="1">
    <citation type="journal article" date="2019" name="Int. J. Syst. Evol. Microbiol.">
        <title>The Global Catalogue of Microorganisms (GCM) 10K type strain sequencing project: providing services to taxonomists for standard genome sequencing and annotation.</title>
        <authorList>
            <consortium name="The Broad Institute Genomics Platform"/>
            <consortium name="The Broad Institute Genome Sequencing Center for Infectious Disease"/>
            <person name="Wu L."/>
            <person name="Ma J."/>
        </authorList>
    </citation>
    <scope>NUCLEOTIDE SEQUENCE [LARGE SCALE GENOMIC DNA]</scope>
    <source>
        <strain evidence="6">KCTC 42423</strain>
    </source>
</reference>
<dbReference type="Gene3D" id="3.40.710.10">
    <property type="entry name" value="DD-peptidase/beta-lactamase superfamily"/>
    <property type="match status" value="1"/>
</dbReference>
<sequence length="398" mass="44675">MKKVIQLLICCLGAFLVITNSFSQKGESTESIQELDSKLEEIFKSSDLTGISIVVVNDKEVFYNNSFGYADVATQKPYTNHTVHNIGSVSKTFIAAAIMKAQELGKLRLDDPINQYLPFQVIHPKFPDVPITLRHLAQHTSGISDDNAYLRAYVLENPIDDYSYLPDDFAKNLKVIAQNEDLSYAMFFENVLSKNGKWYSNKNFTKKAPGKRYNYSNIGAALAAYVVENATGVPFEQFTKQYIFDPLGMEKTAWKINDNNREEFASRYVTKNTMVPAYHLITSSDGGLITNTDEFGEYLKEIIRGRNGEGTILSKASYEEMFTRTEIGKESSGIFWGVNEKGTLNHSGSDPGVVSIAAINPSRNVGVFLMTNISADEDKQLMGAVLEIWTTLKHHRWE</sequence>
<dbReference type="RefSeq" id="WP_378256882.1">
    <property type="nucleotide sequence ID" value="NZ_JBHSJV010000001.1"/>
</dbReference>
<organism evidence="5 6">
    <name type="scientific">Aquimarina hainanensis</name>
    <dbReference type="NCBI Taxonomy" id="1578017"/>
    <lineage>
        <taxon>Bacteria</taxon>
        <taxon>Pseudomonadati</taxon>
        <taxon>Bacteroidota</taxon>
        <taxon>Flavobacteriia</taxon>
        <taxon>Flavobacteriales</taxon>
        <taxon>Flavobacteriaceae</taxon>
        <taxon>Aquimarina</taxon>
    </lineage>
</organism>
<feature type="chain" id="PRO_5045065018" evidence="3">
    <location>
        <begin position="26"/>
        <end position="398"/>
    </location>
</feature>
<evidence type="ECO:0000259" key="4">
    <source>
        <dbReference type="Pfam" id="PF00144"/>
    </source>
</evidence>
<dbReference type="InterPro" id="IPR012338">
    <property type="entry name" value="Beta-lactam/transpept-like"/>
</dbReference>
<keyword evidence="5" id="KW-0378">Hydrolase</keyword>
<feature type="signal peptide" evidence="3">
    <location>
        <begin position="1"/>
        <end position="25"/>
    </location>
</feature>
<comment type="caution">
    <text evidence="5">The sequence shown here is derived from an EMBL/GenBank/DDBJ whole genome shotgun (WGS) entry which is preliminary data.</text>
</comment>
<evidence type="ECO:0000256" key="2">
    <source>
        <dbReference type="ARBA" id="ARBA00023136"/>
    </source>
</evidence>
<dbReference type="EMBL" id="JBHULX010000021">
    <property type="protein sequence ID" value="MFD2591389.1"/>
    <property type="molecule type" value="Genomic_DNA"/>
</dbReference>
<dbReference type="EC" id="3.-.-.-" evidence="5"/>
<evidence type="ECO:0000256" key="3">
    <source>
        <dbReference type="SAM" id="SignalP"/>
    </source>
</evidence>